<accession>A0A177JUX8</accession>
<sequence>MIALFGVAGQSAAYAAREPMPCDHMSMADCMKMMEQSVSDSTAKPAKHKDCTPADCLNYMIACAGITAAIPDTAVATLVVYDRSAMQRPGIVTPLRGRSPPPDIQPPIA</sequence>
<dbReference type="Proteomes" id="UP000077262">
    <property type="component" value="Unassembled WGS sequence"/>
</dbReference>
<dbReference type="AlphaFoldDB" id="A0A177JUX8"/>
<name>A0A177JUX8_SPHYA</name>
<reference evidence="1 2" key="1">
    <citation type="submission" date="2016-02" db="EMBL/GenBank/DDBJ databases">
        <authorList>
            <person name="Wen L."/>
            <person name="He K."/>
            <person name="Yang H."/>
        </authorList>
    </citation>
    <scope>NUCLEOTIDE SEQUENCE [LARGE SCALE GENOMIC DNA]</scope>
    <source>
        <strain evidence="1 2">CD09_2</strain>
    </source>
</reference>
<dbReference type="EMBL" id="LSTR01000028">
    <property type="protein sequence ID" value="OAH44687.1"/>
    <property type="molecule type" value="Genomic_DNA"/>
</dbReference>
<gene>
    <name evidence="1" type="ORF">AX777_20680</name>
</gene>
<evidence type="ECO:0000313" key="1">
    <source>
        <dbReference type="EMBL" id="OAH44687.1"/>
    </source>
</evidence>
<organism evidence="1 2">
    <name type="scientific">Sphingobium yanoikuyae</name>
    <name type="common">Sphingomonas yanoikuyae</name>
    <dbReference type="NCBI Taxonomy" id="13690"/>
    <lineage>
        <taxon>Bacteria</taxon>
        <taxon>Pseudomonadati</taxon>
        <taxon>Pseudomonadota</taxon>
        <taxon>Alphaproteobacteria</taxon>
        <taxon>Sphingomonadales</taxon>
        <taxon>Sphingomonadaceae</taxon>
        <taxon>Sphingobium</taxon>
    </lineage>
</organism>
<proteinExistence type="predicted"/>
<comment type="caution">
    <text evidence="1">The sequence shown here is derived from an EMBL/GenBank/DDBJ whole genome shotgun (WGS) entry which is preliminary data.</text>
</comment>
<evidence type="ECO:0000313" key="2">
    <source>
        <dbReference type="Proteomes" id="UP000077262"/>
    </source>
</evidence>
<protein>
    <submittedName>
        <fullName evidence="1">Uncharacterized protein</fullName>
    </submittedName>
</protein>